<evidence type="ECO:0000259" key="4">
    <source>
        <dbReference type="PROSITE" id="PS50987"/>
    </source>
</evidence>
<dbReference type="InterPro" id="IPR011991">
    <property type="entry name" value="ArsR-like_HTH"/>
</dbReference>
<keyword evidence="1" id="KW-0805">Transcription regulation</keyword>
<dbReference type="PROSITE" id="PS50987">
    <property type="entry name" value="HTH_ARSR_2"/>
    <property type="match status" value="1"/>
</dbReference>
<reference evidence="5" key="1">
    <citation type="submission" date="2015-07" db="EMBL/GenBank/DDBJ databases">
        <title>Draft Genome Sequences of Anaerolinea thermolimosa IMO-1, Bellilinea caldifistulae GOMI-1, Leptolinea tardivitalis YMTK-2, Levilinea saccharolytica KIBI-1,Longilinea arvoryzae KOME-1, Previously Described as Members of the Anaerolineaceae (Chloroflexi).</title>
        <authorList>
            <person name="Sekiguchi Y."/>
            <person name="Ohashi A."/>
            <person name="Matsuura N."/>
            <person name="Tourlousse M.D."/>
        </authorList>
    </citation>
    <scope>NUCLEOTIDE SEQUENCE [LARGE SCALE GENOMIC DNA]</scope>
    <source>
        <strain evidence="5">KOME-1</strain>
    </source>
</reference>
<dbReference type="Proteomes" id="UP000055060">
    <property type="component" value="Unassembled WGS sequence"/>
</dbReference>
<evidence type="ECO:0000256" key="2">
    <source>
        <dbReference type="ARBA" id="ARBA00023125"/>
    </source>
</evidence>
<sequence length="122" mass="13222">MAKENSTLRPLTQDEQRMANMLKALGNPVRLFMVQTLAEHKMCITGELVEFTTLAQSTVSQHLKVLREAGLVVGELEGPATCYCLNEDGIRWLKEAIDGWLPGCCEKTTPAAACNAGCPGGE</sequence>
<dbReference type="SMART" id="SM00418">
    <property type="entry name" value="HTH_ARSR"/>
    <property type="match status" value="1"/>
</dbReference>
<dbReference type="CDD" id="cd00090">
    <property type="entry name" value="HTH_ARSR"/>
    <property type="match status" value="1"/>
</dbReference>
<keyword evidence="2" id="KW-0238">DNA-binding</keyword>
<protein>
    <submittedName>
        <fullName evidence="5">Transcriptional regulator, ArsR family</fullName>
    </submittedName>
</protein>
<feature type="domain" description="HTH arsR-type" evidence="4">
    <location>
        <begin position="10"/>
        <end position="105"/>
    </location>
</feature>
<dbReference type="PANTHER" id="PTHR33154">
    <property type="entry name" value="TRANSCRIPTIONAL REGULATOR, ARSR FAMILY"/>
    <property type="match status" value="1"/>
</dbReference>
<dbReference type="InterPro" id="IPR001845">
    <property type="entry name" value="HTH_ArsR_DNA-bd_dom"/>
</dbReference>
<dbReference type="Pfam" id="PF01022">
    <property type="entry name" value="HTH_5"/>
    <property type="match status" value="1"/>
</dbReference>
<dbReference type="NCBIfam" id="NF033788">
    <property type="entry name" value="HTH_metalloreg"/>
    <property type="match status" value="1"/>
</dbReference>
<evidence type="ECO:0000256" key="3">
    <source>
        <dbReference type="ARBA" id="ARBA00023163"/>
    </source>
</evidence>
<evidence type="ECO:0000313" key="5">
    <source>
        <dbReference type="EMBL" id="GAP13345.1"/>
    </source>
</evidence>
<dbReference type="OrthoDB" id="9798835at2"/>
<keyword evidence="3" id="KW-0804">Transcription</keyword>
<evidence type="ECO:0000256" key="1">
    <source>
        <dbReference type="ARBA" id="ARBA00023015"/>
    </source>
</evidence>
<dbReference type="PRINTS" id="PR00778">
    <property type="entry name" value="HTHARSR"/>
</dbReference>
<dbReference type="RefSeq" id="WP_075072689.1">
    <property type="nucleotide sequence ID" value="NZ_DF967972.1"/>
</dbReference>
<dbReference type="GO" id="GO:0003700">
    <property type="term" value="F:DNA-binding transcription factor activity"/>
    <property type="evidence" value="ECO:0007669"/>
    <property type="project" value="InterPro"/>
</dbReference>
<dbReference type="InterPro" id="IPR036390">
    <property type="entry name" value="WH_DNA-bd_sf"/>
</dbReference>
<proteinExistence type="predicted"/>
<dbReference type="AlphaFoldDB" id="A0A0S7BHN9"/>
<name>A0A0S7BHN9_9CHLR</name>
<dbReference type="GO" id="GO:0003677">
    <property type="term" value="F:DNA binding"/>
    <property type="evidence" value="ECO:0007669"/>
    <property type="project" value="UniProtKB-KW"/>
</dbReference>
<dbReference type="PANTHER" id="PTHR33154:SF15">
    <property type="entry name" value="REGULATORY PROTEIN ARSR"/>
    <property type="match status" value="1"/>
</dbReference>
<dbReference type="EMBL" id="DF967972">
    <property type="protein sequence ID" value="GAP13345.1"/>
    <property type="molecule type" value="Genomic_DNA"/>
</dbReference>
<evidence type="ECO:0000313" key="6">
    <source>
        <dbReference type="Proteomes" id="UP000055060"/>
    </source>
</evidence>
<organism evidence="5">
    <name type="scientific">Longilinea arvoryzae</name>
    <dbReference type="NCBI Taxonomy" id="360412"/>
    <lineage>
        <taxon>Bacteria</taxon>
        <taxon>Bacillati</taxon>
        <taxon>Chloroflexota</taxon>
        <taxon>Anaerolineae</taxon>
        <taxon>Anaerolineales</taxon>
        <taxon>Anaerolineaceae</taxon>
        <taxon>Longilinea</taxon>
    </lineage>
</organism>
<dbReference type="STRING" id="360412.LARV_01098"/>
<dbReference type="SUPFAM" id="SSF46785">
    <property type="entry name" value="Winged helix' DNA-binding domain"/>
    <property type="match status" value="1"/>
</dbReference>
<dbReference type="InterPro" id="IPR036388">
    <property type="entry name" value="WH-like_DNA-bd_sf"/>
</dbReference>
<dbReference type="InterPro" id="IPR051081">
    <property type="entry name" value="HTH_MetalResp_TranReg"/>
</dbReference>
<dbReference type="Gene3D" id="1.10.10.10">
    <property type="entry name" value="Winged helix-like DNA-binding domain superfamily/Winged helix DNA-binding domain"/>
    <property type="match status" value="1"/>
</dbReference>
<accession>A0A0S7BHN9</accession>
<keyword evidence="6" id="KW-1185">Reference proteome</keyword>
<gene>
    <name evidence="5" type="ORF">LARV_01098</name>
</gene>